<dbReference type="AlphaFoldDB" id="S8C170"/>
<comment type="caution">
    <text evidence="1">The sequence shown here is derived from an EMBL/GenBank/DDBJ whole genome shotgun (WGS) entry which is preliminary data.</text>
</comment>
<evidence type="ECO:0000313" key="1">
    <source>
        <dbReference type="EMBL" id="EPS58206.1"/>
    </source>
</evidence>
<protein>
    <submittedName>
        <fullName evidence="1">Uncharacterized protein</fullName>
    </submittedName>
</protein>
<evidence type="ECO:0000313" key="2">
    <source>
        <dbReference type="Proteomes" id="UP000015453"/>
    </source>
</evidence>
<proteinExistence type="predicted"/>
<dbReference type="Proteomes" id="UP000015453">
    <property type="component" value="Unassembled WGS sequence"/>
</dbReference>
<name>S8C170_9LAMI</name>
<gene>
    <name evidence="1" type="ORF">M569_16611</name>
</gene>
<dbReference type="EMBL" id="AUSU01009442">
    <property type="protein sequence ID" value="EPS58206.1"/>
    <property type="molecule type" value="Genomic_DNA"/>
</dbReference>
<reference evidence="1 2" key="1">
    <citation type="journal article" date="2013" name="BMC Genomics">
        <title>The miniature genome of a carnivorous plant Genlisea aurea contains a low number of genes and short non-coding sequences.</title>
        <authorList>
            <person name="Leushkin E.V."/>
            <person name="Sutormin R.A."/>
            <person name="Nabieva E.R."/>
            <person name="Penin A.A."/>
            <person name="Kondrashov A.S."/>
            <person name="Logacheva M.D."/>
        </authorList>
    </citation>
    <scope>NUCLEOTIDE SEQUENCE [LARGE SCALE GENOMIC DNA]</scope>
</reference>
<keyword evidence="2" id="KW-1185">Reference proteome</keyword>
<sequence>MARHISCWCRYASACSNRFPTKIQVNCRGPHRSGMGQDAIWARTRLQLRCEGVRLLRNRRFGMQRRDFCDVSFVDGWMDGCNLPLIAAPQGTFRGQCNAMQLTGCAVGHQHRDAGVVAW</sequence>
<accession>S8C170</accession>
<organism evidence="1 2">
    <name type="scientific">Genlisea aurea</name>
    <dbReference type="NCBI Taxonomy" id="192259"/>
    <lineage>
        <taxon>Eukaryota</taxon>
        <taxon>Viridiplantae</taxon>
        <taxon>Streptophyta</taxon>
        <taxon>Embryophyta</taxon>
        <taxon>Tracheophyta</taxon>
        <taxon>Spermatophyta</taxon>
        <taxon>Magnoliopsida</taxon>
        <taxon>eudicotyledons</taxon>
        <taxon>Gunneridae</taxon>
        <taxon>Pentapetalae</taxon>
        <taxon>asterids</taxon>
        <taxon>lamiids</taxon>
        <taxon>Lamiales</taxon>
        <taxon>Lentibulariaceae</taxon>
        <taxon>Genlisea</taxon>
    </lineage>
</organism>